<accession>A0AA88V630</accession>
<feature type="compositionally biased region" description="Basic and acidic residues" evidence="1">
    <location>
        <begin position="134"/>
        <end position="154"/>
    </location>
</feature>
<name>A0AA88V630_9ASTE</name>
<evidence type="ECO:0000256" key="1">
    <source>
        <dbReference type="SAM" id="MobiDB-lite"/>
    </source>
</evidence>
<feature type="region of interest" description="Disordered" evidence="1">
    <location>
        <begin position="129"/>
        <end position="154"/>
    </location>
</feature>
<evidence type="ECO:0000313" key="2">
    <source>
        <dbReference type="EMBL" id="KAK3000933.1"/>
    </source>
</evidence>
<protein>
    <submittedName>
        <fullName evidence="2">Uncharacterized protein</fullName>
    </submittedName>
</protein>
<dbReference type="AlphaFoldDB" id="A0AA88V630"/>
<evidence type="ECO:0000313" key="3">
    <source>
        <dbReference type="Proteomes" id="UP001188597"/>
    </source>
</evidence>
<sequence length="154" mass="17485">MSLVLDKKFKVTAVKENIYLKDPSKHEVVGGIIPSPNTGYPNDPPSEKGNLVLLQKEKEHGCHNFGKPRVVPHMVWTKFEKGEFKDLMSVCAIQAKHRPKMMVKVALLSVQYGPALRPLMNIVVKMLEGEQEDSQDKRPQIEEEARKQSKKNEP</sequence>
<dbReference type="Proteomes" id="UP001188597">
    <property type="component" value="Unassembled WGS sequence"/>
</dbReference>
<proteinExistence type="predicted"/>
<organism evidence="2 3">
    <name type="scientific">Escallonia herrerae</name>
    <dbReference type="NCBI Taxonomy" id="1293975"/>
    <lineage>
        <taxon>Eukaryota</taxon>
        <taxon>Viridiplantae</taxon>
        <taxon>Streptophyta</taxon>
        <taxon>Embryophyta</taxon>
        <taxon>Tracheophyta</taxon>
        <taxon>Spermatophyta</taxon>
        <taxon>Magnoliopsida</taxon>
        <taxon>eudicotyledons</taxon>
        <taxon>Gunneridae</taxon>
        <taxon>Pentapetalae</taxon>
        <taxon>asterids</taxon>
        <taxon>campanulids</taxon>
        <taxon>Escalloniales</taxon>
        <taxon>Escalloniaceae</taxon>
        <taxon>Escallonia</taxon>
    </lineage>
</organism>
<comment type="caution">
    <text evidence="2">The sequence shown here is derived from an EMBL/GenBank/DDBJ whole genome shotgun (WGS) entry which is preliminary data.</text>
</comment>
<keyword evidence="3" id="KW-1185">Reference proteome</keyword>
<reference evidence="2" key="1">
    <citation type="submission" date="2022-12" db="EMBL/GenBank/DDBJ databases">
        <title>Draft genome assemblies for two species of Escallonia (Escalloniales).</title>
        <authorList>
            <person name="Chanderbali A."/>
            <person name="Dervinis C."/>
            <person name="Anghel I."/>
            <person name="Soltis D."/>
            <person name="Soltis P."/>
            <person name="Zapata F."/>
        </authorList>
    </citation>
    <scope>NUCLEOTIDE SEQUENCE</scope>
    <source>
        <strain evidence="2">UCBG64.0493</strain>
        <tissue evidence="2">Leaf</tissue>
    </source>
</reference>
<gene>
    <name evidence="2" type="ORF">RJ639_021848</name>
</gene>
<dbReference type="EMBL" id="JAVXUP010002887">
    <property type="protein sequence ID" value="KAK3000933.1"/>
    <property type="molecule type" value="Genomic_DNA"/>
</dbReference>